<proteinExistence type="predicted"/>
<keyword evidence="1" id="KW-0472">Membrane</keyword>
<reference evidence="3" key="1">
    <citation type="journal article" date="2019" name="Int. J. Syst. Evol. Microbiol.">
        <title>The Global Catalogue of Microorganisms (GCM) 10K type strain sequencing project: providing services to taxonomists for standard genome sequencing and annotation.</title>
        <authorList>
            <consortium name="The Broad Institute Genomics Platform"/>
            <consortium name="The Broad Institute Genome Sequencing Center for Infectious Disease"/>
            <person name="Wu L."/>
            <person name="Ma J."/>
        </authorList>
    </citation>
    <scope>NUCLEOTIDE SEQUENCE [LARGE SCALE GENOMIC DNA]</scope>
    <source>
        <strain evidence="3">JCM 17687</strain>
    </source>
</reference>
<dbReference type="RefSeq" id="WP_345507872.1">
    <property type="nucleotide sequence ID" value="NZ_BAABIW010000016.1"/>
</dbReference>
<comment type="caution">
    <text evidence="2">The sequence shown here is derived from an EMBL/GenBank/DDBJ whole genome shotgun (WGS) entry which is preliminary data.</text>
</comment>
<feature type="transmembrane region" description="Helical" evidence="1">
    <location>
        <begin position="149"/>
        <end position="170"/>
    </location>
</feature>
<evidence type="ECO:0000256" key="1">
    <source>
        <dbReference type="SAM" id="Phobius"/>
    </source>
</evidence>
<evidence type="ECO:0008006" key="4">
    <source>
        <dbReference type="Google" id="ProtNLM"/>
    </source>
</evidence>
<feature type="transmembrane region" description="Helical" evidence="1">
    <location>
        <begin position="191"/>
        <end position="216"/>
    </location>
</feature>
<evidence type="ECO:0000313" key="2">
    <source>
        <dbReference type="EMBL" id="GAA5029272.1"/>
    </source>
</evidence>
<dbReference type="EMBL" id="BAABIW010000016">
    <property type="protein sequence ID" value="GAA5029272.1"/>
    <property type="molecule type" value="Genomic_DNA"/>
</dbReference>
<gene>
    <name evidence="2" type="ORF">GCM10023258_25590</name>
</gene>
<dbReference type="Proteomes" id="UP001500427">
    <property type="component" value="Unassembled WGS sequence"/>
</dbReference>
<feature type="transmembrane region" description="Helical" evidence="1">
    <location>
        <begin position="42"/>
        <end position="59"/>
    </location>
</feature>
<accession>A0ABP9JGK4</accession>
<protein>
    <recommendedName>
        <fullName evidence="4">ABC-2 type transport system permease protein</fullName>
    </recommendedName>
</protein>
<feature type="transmembrane region" description="Helical" evidence="1">
    <location>
        <begin position="268"/>
        <end position="288"/>
    </location>
</feature>
<evidence type="ECO:0000313" key="3">
    <source>
        <dbReference type="Proteomes" id="UP001500427"/>
    </source>
</evidence>
<feature type="transmembrane region" description="Helical" evidence="1">
    <location>
        <begin position="333"/>
        <end position="352"/>
    </location>
</feature>
<keyword evidence="1" id="KW-1133">Transmembrane helix</keyword>
<sequence>MSSTLVSPDSRPRTERRPRGTSFVGLVGVELRRLWWRRLTKAVLVAIVVVIGVAGFSIYKDTSPESLAERLDAYSQTVKQIEADQANVTPEQRAEQIAACKADQAKSQQDGGLSDFDCESIFAPPSPADFGLINTTRDAVVRSIVVEGFYVFGFLAFILGASFVAAEFASGSMGNWLTFQPRRLRVASAKLVAATIGGLAVAALVTALSTALAAMITTVNRPGADLPLADAPSDGSLVQELLRISAAIALGGLGGAAIGLLLRSTAGVVGAVLGWAVVMEGLVAQGLANGRLQPWLVRANLDAFVQNGTTYFATTCGPDGCSSTRLPLSYTHGWVYLLVIAVVGVGAALVAFRRRDVS</sequence>
<keyword evidence="1" id="KW-0812">Transmembrane</keyword>
<organism evidence="2 3">
    <name type="scientific">Terrabacter aeriphilus</name>
    <dbReference type="NCBI Taxonomy" id="515662"/>
    <lineage>
        <taxon>Bacteria</taxon>
        <taxon>Bacillati</taxon>
        <taxon>Actinomycetota</taxon>
        <taxon>Actinomycetes</taxon>
        <taxon>Micrococcales</taxon>
        <taxon>Intrasporangiaceae</taxon>
        <taxon>Terrabacter</taxon>
    </lineage>
</organism>
<name>A0ABP9JGK4_9MICO</name>
<feature type="transmembrane region" description="Helical" evidence="1">
    <location>
        <begin position="241"/>
        <end position="261"/>
    </location>
</feature>
<keyword evidence="3" id="KW-1185">Reference proteome</keyword>